<dbReference type="Proteomes" id="UP000520814">
    <property type="component" value="Unassembled WGS sequence"/>
</dbReference>
<dbReference type="PANTHER" id="PTHR43720">
    <property type="entry name" value="2-AMINOMUCONIC SEMIALDEHYDE DEHYDROGENASE"/>
    <property type="match status" value="1"/>
</dbReference>
<proteinExistence type="inferred from homology"/>
<feature type="domain" description="Aldehyde dehydrogenase" evidence="4">
    <location>
        <begin position="144"/>
        <end position="405"/>
    </location>
</feature>
<dbReference type="AlphaFoldDB" id="A0A7W9W7K8"/>
<dbReference type="InterPro" id="IPR015590">
    <property type="entry name" value="Aldehyde_DH_dom"/>
</dbReference>
<dbReference type="EMBL" id="JACHGW010000002">
    <property type="protein sequence ID" value="MBB6050717.1"/>
    <property type="molecule type" value="Genomic_DNA"/>
</dbReference>
<dbReference type="Pfam" id="PF00171">
    <property type="entry name" value="Aldedh"/>
    <property type="match status" value="1"/>
</dbReference>
<reference evidence="5 6" key="1">
    <citation type="submission" date="2020-08" db="EMBL/GenBank/DDBJ databases">
        <title>Genomic Encyclopedia of Type Strains, Phase IV (KMG-IV): sequencing the most valuable type-strain genomes for metagenomic binning, comparative biology and taxonomic classification.</title>
        <authorList>
            <person name="Goeker M."/>
        </authorList>
    </citation>
    <scope>NUCLEOTIDE SEQUENCE [LARGE SCALE GENOMIC DNA]</scope>
    <source>
        <strain evidence="5 6">DSM 23562</strain>
    </source>
</reference>
<dbReference type="GO" id="GO:0016620">
    <property type="term" value="F:oxidoreductase activity, acting on the aldehyde or oxo group of donors, NAD or NADP as acceptor"/>
    <property type="evidence" value="ECO:0007669"/>
    <property type="project" value="InterPro"/>
</dbReference>
<gene>
    <name evidence="5" type="ORF">HNQ39_002508</name>
</gene>
<evidence type="ECO:0000313" key="5">
    <source>
        <dbReference type="EMBL" id="MBB6050717.1"/>
    </source>
</evidence>
<dbReference type="InterPro" id="IPR016162">
    <property type="entry name" value="Ald_DH_N"/>
</dbReference>
<dbReference type="InterPro" id="IPR016163">
    <property type="entry name" value="Ald_DH_C"/>
</dbReference>
<dbReference type="PANTHER" id="PTHR43720:SF2">
    <property type="entry name" value="2-AMINOMUCONIC SEMIALDEHYDE DEHYDROGENASE"/>
    <property type="match status" value="1"/>
</dbReference>
<keyword evidence="3" id="KW-0520">NAD</keyword>
<sequence>MSLPYLPTLRRGQVYESLEKAELKSVKSGELVAHVGQVNAGVIRRDLRKPSRACLRDIPVARLLEICADAGKHFMESALPLGDGQVQTPDDYIAQLAATSGLPHVMIRRNMAKINQVFTQMPTILKGLTRGMPLDVLDNGYGEQNGVPVSYYATTAALGVVLPSNSPGVNSLWIPCIALKIPIVLKPGREEPWTPFRIIQAFLAAGAPPEAFSFYPTDHEGSAAVMEHCKRAIIFGDQATVERYAGNPGVSVHGPGWSKVLIGEDKIERWPEFIDVIASSIADNGGRSCINASAVVVPKYGAEIADALAKKLAAIEPRPASDPDAVLSGFANPKMAEWMDGAVTDGLKTSGAEDVTAKYRTGERLVELDGSTYLRPTIVRCNNFQHPLSNKEYLFPYASVVEVPQSEMLSQIGPSLVVMAITEDQAFIDQLFDCPLIDRLNLGPISTMVTSWDQPHEGNLFEFLYKRRSLQRA</sequence>
<accession>A0A7W9W7K8</accession>
<dbReference type="SUPFAM" id="SSF53720">
    <property type="entry name" value="ALDH-like"/>
    <property type="match status" value="1"/>
</dbReference>
<evidence type="ECO:0000313" key="6">
    <source>
        <dbReference type="Proteomes" id="UP000520814"/>
    </source>
</evidence>
<evidence type="ECO:0000259" key="4">
    <source>
        <dbReference type="Pfam" id="PF00171"/>
    </source>
</evidence>
<dbReference type="Gene3D" id="3.40.605.10">
    <property type="entry name" value="Aldehyde Dehydrogenase, Chain A, domain 1"/>
    <property type="match status" value="1"/>
</dbReference>
<name>A0A7W9W7K8_ARMRO</name>
<dbReference type="Gene3D" id="3.40.309.10">
    <property type="entry name" value="Aldehyde Dehydrogenase, Chain A, domain 2"/>
    <property type="match status" value="1"/>
</dbReference>
<dbReference type="InterPro" id="IPR016161">
    <property type="entry name" value="Ald_DH/histidinol_DH"/>
</dbReference>
<keyword evidence="6" id="KW-1185">Reference proteome</keyword>
<evidence type="ECO:0000256" key="1">
    <source>
        <dbReference type="ARBA" id="ARBA00009986"/>
    </source>
</evidence>
<comment type="similarity">
    <text evidence="1">Belongs to the aldehyde dehydrogenase family.</text>
</comment>
<dbReference type="RefSeq" id="WP_184196191.1">
    <property type="nucleotide sequence ID" value="NZ_JACHGW010000002.1"/>
</dbReference>
<evidence type="ECO:0000256" key="2">
    <source>
        <dbReference type="ARBA" id="ARBA00023002"/>
    </source>
</evidence>
<keyword evidence="2" id="KW-0560">Oxidoreductase</keyword>
<organism evidence="5 6">
    <name type="scientific">Armatimonas rosea</name>
    <dbReference type="NCBI Taxonomy" id="685828"/>
    <lineage>
        <taxon>Bacteria</taxon>
        <taxon>Bacillati</taxon>
        <taxon>Armatimonadota</taxon>
        <taxon>Armatimonadia</taxon>
        <taxon>Armatimonadales</taxon>
        <taxon>Armatimonadaceae</taxon>
        <taxon>Armatimonas</taxon>
    </lineage>
</organism>
<evidence type="ECO:0000256" key="3">
    <source>
        <dbReference type="ARBA" id="ARBA00023027"/>
    </source>
</evidence>
<protein>
    <recommendedName>
        <fullName evidence="4">Aldehyde dehydrogenase domain-containing protein</fullName>
    </recommendedName>
</protein>
<comment type="caution">
    <text evidence="5">The sequence shown here is derived from an EMBL/GenBank/DDBJ whole genome shotgun (WGS) entry which is preliminary data.</text>
</comment>